<dbReference type="RefSeq" id="WP_179660964.1">
    <property type="nucleotide sequence ID" value="NZ_JACBZR010000001.1"/>
</dbReference>
<dbReference type="Gene3D" id="1.20.1250.20">
    <property type="entry name" value="MFS general substrate transporter like domains"/>
    <property type="match status" value="2"/>
</dbReference>
<evidence type="ECO:0000256" key="4">
    <source>
        <dbReference type="ARBA" id="ARBA00022692"/>
    </source>
</evidence>
<feature type="transmembrane region" description="Helical" evidence="7">
    <location>
        <begin position="209"/>
        <end position="227"/>
    </location>
</feature>
<dbReference type="InterPro" id="IPR036259">
    <property type="entry name" value="MFS_trans_sf"/>
</dbReference>
<keyword evidence="4 7" id="KW-0812">Transmembrane</keyword>
<comment type="caution">
    <text evidence="9">The sequence shown here is derived from an EMBL/GenBank/DDBJ whole genome shotgun (WGS) entry which is preliminary data.</text>
</comment>
<feature type="transmembrane region" description="Helical" evidence="7">
    <location>
        <begin position="90"/>
        <end position="121"/>
    </location>
</feature>
<evidence type="ECO:0000256" key="3">
    <source>
        <dbReference type="ARBA" id="ARBA00022475"/>
    </source>
</evidence>
<dbReference type="CDD" id="cd17325">
    <property type="entry name" value="MFS_MdtG_SLC18_like"/>
    <property type="match status" value="1"/>
</dbReference>
<feature type="transmembrane region" description="Helical" evidence="7">
    <location>
        <begin position="168"/>
        <end position="188"/>
    </location>
</feature>
<feature type="transmembrane region" description="Helical" evidence="7">
    <location>
        <begin position="247"/>
        <end position="272"/>
    </location>
</feature>
<dbReference type="InterPro" id="IPR050171">
    <property type="entry name" value="MFS_Transporters"/>
</dbReference>
<evidence type="ECO:0000313" key="10">
    <source>
        <dbReference type="Proteomes" id="UP000564496"/>
    </source>
</evidence>
<evidence type="ECO:0000259" key="8">
    <source>
        <dbReference type="PROSITE" id="PS50850"/>
    </source>
</evidence>
<feature type="transmembrane region" description="Helical" evidence="7">
    <location>
        <begin position="51"/>
        <end position="70"/>
    </location>
</feature>
<accession>A0A7Z0IVA7</accession>
<feature type="transmembrane region" description="Helical" evidence="7">
    <location>
        <begin position="142"/>
        <end position="162"/>
    </location>
</feature>
<dbReference type="Pfam" id="PF07690">
    <property type="entry name" value="MFS_1"/>
    <property type="match status" value="2"/>
</dbReference>
<organism evidence="9 10">
    <name type="scientific">Nocardioides panzhihuensis</name>
    <dbReference type="NCBI Taxonomy" id="860243"/>
    <lineage>
        <taxon>Bacteria</taxon>
        <taxon>Bacillati</taxon>
        <taxon>Actinomycetota</taxon>
        <taxon>Actinomycetes</taxon>
        <taxon>Propionibacteriales</taxon>
        <taxon>Nocardioidaceae</taxon>
        <taxon>Nocardioides</taxon>
    </lineage>
</organism>
<feature type="transmembrane region" description="Helical" evidence="7">
    <location>
        <begin position="304"/>
        <end position="326"/>
    </location>
</feature>
<dbReference type="AlphaFoldDB" id="A0A7Z0IVA7"/>
<gene>
    <name evidence="9" type="ORF">BJ988_005460</name>
</gene>
<keyword evidence="6 7" id="KW-0472">Membrane</keyword>
<evidence type="ECO:0000256" key="1">
    <source>
        <dbReference type="ARBA" id="ARBA00004651"/>
    </source>
</evidence>
<reference evidence="9 10" key="1">
    <citation type="submission" date="2020-07" db="EMBL/GenBank/DDBJ databases">
        <title>Sequencing the genomes of 1000 actinobacteria strains.</title>
        <authorList>
            <person name="Klenk H.-P."/>
        </authorList>
    </citation>
    <scope>NUCLEOTIDE SEQUENCE [LARGE SCALE GENOMIC DNA]</scope>
    <source>
        <strain evidence="9 10">DSM 26487</strain>
    </source>
</reference>
<feature type="transmembrane region" description="Helical" evidence="7">
    <location>
        <begin position="15"/>
        <end position="39"/>
    </location>
</feature>
<dbReference type="PANTHER" id="PTHR23517">
    <property type="entry name" value="RESISTANCE PROTEIN MDTM, PUTATIVE-RELATED-RELATED"/>
    <property type="match status" value="1"/>
</dbReference>
<keyword evidence="10" id="KW-1185">Reference proteome</keyword>
<dbReference type="PROSITE" id="PS50850">
    <property type="entry name" value="MFS"/>
    <property type="match status" value="1"/>
</dbReference>
<evidence type="ECO:0000313" key="9">
    <source>
        <dbReference type="EMBL" id="NYI80812.1"/>
    </source>
</evidence>
<protein>
    <submittedName>
        <fullName evidence="9">MFS family permease</fullName>
    </submittedName>
</protein>
<keyword evidence="5 7" id="KW-1133">Transmembrane helix</keyword>
<evidence type="ECO:0000256" key="6">
    <source>
        <dbReference type="ARBA" id="ARBA00023136"/>
    </source>
</evidence>
<sequence length="399" mass="40876">MTTETTPGDFRFRDIAVVAYAPSIVSAMGHGAVMPVLALRATDLGADASMAAFVVALLGIGSLATSLPAGSLVARIGERRTLMGAGALDAVAMTVAFLSTSVAVLAVAVFVSGMSWTAFLIARQGFLIDATPLSHRARAMSLLGGSFRIGVFVGPLFGAGLIHVFGLHVVFLFAAAMSLCSAVIGGWMPELGRTRSREHGHLSVRSVLWAYRRTFATLGVAVVIIGISRSVRIGLLPLWADHIHLEASVVSLLFAGAALVDIALTFPGGWLLDHKGRQIVAIPVVLSVGIGCLLLPLTDSALTLGAVMALIAIGNGLGSGIVMTLGADAAPADGRAQFLGGWRLCGDIGGTGGPLLVSGLAAVFSIAAAPVALGIFSLVGAVWVGHWTGRADRLRLTGC</sequence>
<dbReference type="InterPro" id="IPR020846">
    <property type="entry name" value="MFS_dom"/>
</dbReference>
<dbReference type="GO" id="GO:0022857">
    <property type="term" value="F:transmembrane transporter activity"/>
    <property type="evidence" value="ECO:0007669"/>
    <property type="project" value="InterPro"/>
</dbReference>
<comment type="subcellular location">
    <subcellularLocation>
        <location evidence="1">Cell membrane</location>
        <topology evidence="1">Multi-pass membrane protein</topology>
    </subcellularLocation>
</comment>
<dbReference type="InterPro" id="IPR011701">
    <property type="entry name" value="MFS"/>
</dbReference>
<evidence type="ECO:0000256" key="2">
    <source>
        <dbReference type="ARBA" id="ARBA00022448"/>
    </source>
</evidence>
<evidence type="ECO:0000256" key="5">
    <source>
        <dbReference type="ARBA" id="ARBA00022989"/>
    </source>
</evidence>
<feature type="transmembrane region" description="Helical" evidence="7">
    <location>
        <begin position="363"/>
        <end position="385"/>
    </location>
</feature>
<proteinExistence type="predicted"/>
<dbReference type="SUPFAM" id="SSF103473">
    <property type="entry name" value="MFS general substrate transporter"/>
    <property type="match status" value="1"/>
</dbReference>
<evidence type="ECO:0000256" key="7">
    <source>
        <dbReference type="SAM" id="Phobius"/>
    </source>
</evidence>
<feature type="transmembrane region" description="Helical" evidence="7">
    <location>
        <begin position="279"/>
        <end position="298"/>
    </location>
</feature>
<feature type="domain" description="Major facilitator superfamily (MFS) profile" evidence="8">
    <location>
        <begin position="15"/>
        <end position="392"/>
    </location>
</feature>
<dbReference type="Proteomes" id="UP000564496">
    <property type="component" value="Unassembled WGS sequence"/>
</dbReference>
<keyword evidence="3" id="KW-1003">Cell membrane</keyword>
<keyword evidence="2" id="KW-0813">Transport</keyword>
<name>A0A7Z0IVA7_9ACTN</name>
<dbReference type="GO" id="GO:0005886">
    <property type="term" value="C:plasma membrane"/>
    <property type="evidence" value="ECO:0007669"/>
    <property type="project" value="UniProtKB-SubCell"/>
</dbReference>
<dbReference type="EMBL" id="JACBZR010000001">
    <property type="protein sequence ID" value="NYI80812.1"/>
    <property type="molecule type" value="Genomic_DNA"/>
</dbReference>